<proteinExistence type="predicted"/>
<sequence>MKLASALDEAGTSNVQWGLDADENTGGELPSRVQDTLLAPLPARGRATDDMVERGHGVSVAATVRRYVFIFISYRQFNNESFSIVPWLVGPAGIYTSNIDVGRQVIAGGHKTSFIKPEEASQALLLWGMNLVAAEGDTWRKHRRVMGPAFNNSLYNLVWEQTLQTYHEMVRAEGWADKDIAEVPAVQKLTFKLALLIIGHCAFGFPFDWSTPANLPDGSMSVQEALRIVADTHMFSIIAPKWVYKLPVKWIQESRIAHEQLAKFMRDQVADRKQALHAAQSDKGSLGRDAFSMLVAANESENEKLKLSDQELIGNVFVMLFAGHETTAHTLAATLGFMGLYEDIQEDVFRQIVDVVGLDRDPTMEDYPKLTKVTAAFYESLRMFPAGHLMIREACEDTTLSVPNPVGQEGSETIPVPKGTQVVVDMVGVQYNPRYFKEPEKFKPSRWEGVSNESESFTAFSVGPRMCIGRKFAITESVCWLTMLLREWRVEPILQSGETKEQWQRRVMDAKLVLTLGVADVPVRFMRRTRA</sequence>
<protein>
    <submittedName>
        <fullName evidence="1">Uncharacterized protein</fullName>
    </submittedName>
</protein>
<dbReference type="EMBL" id="WQMT02000006">
    <property type="protein sequence ID" value="KAG9221639.1"/>
    <property type="molecule type" value="Genomic_DNA"/>
</dbReference>
<keyword evidence="2" id="KW-1185">Reference proteome</keyword>
<comment type="caution">
    <text evidence="1">The sequence shown here is derived from an EMBL/GenBank/DDBJ whole genome shotgun (WGS) entry which is preliminary data.</text>
</comment>
<accession>A0ACB7ITW7</accession>
<organism evidence="1 2">
    <name type="scientific">Pleurotus cornucopiae</name>
    <name type="common">Cornucopia mushroom</name>
    <dbReference type="NCBI Taxonomy" id="5321"/>
    <lineage>
        <taxon>Eukaryota</taxon>
        <taxon>Fungi</taxon>
        <taxon>Dikarya</taxon>
        <taxon>Basidiomycota</taxon>
        <taxon>Agaricomycotina</taxon>
        <taxon>Agaricomycetes</taxon>
        <taxon>Agaricomycetidae</taxon>
        <taxon>Agaricales</taxon>
        <taxon>Pleurotineae</taxon>
        <taxon>Pleurotaceae</taxon>
        <taxon>Pleurotus</taxon>
    </lineage>
</organism>
<reference evidence="1 2" key="1">
    <citation type="journal article" date="2021" name="Appl. Environ. Microbiol.">
        <title>Genetic linkage and physical mapping for an oyster mushroom Pleurotus cornucopiae and QTL analysis for the trait cap color.</title>
        <authorList>
            <person name="Zhang Y."/>
            <person name="Gao W."/>
            <person name="Sonnenberg A."/>
            <person name="Chen Q."/>
            <person name="Zhang J."/>
            <person name="Huang C."/>
        </authorList>
    </citation>
    <scope>NUCLEOTIDE SEQUENCE [LARGE SCALE GENOMIC DNA]</scope>
    <source>
        <strain evidence="1">CCMSSC00406</strain>
    </source>
</reference>
<dbReference type="Proteomes" id="UP000824881">
    <property type="component" value="Unassembled WGS sequence"/>
</dbReference>
<evidence type="ECO:0000313" key="1">
    <source>
        <dbReference type="EMBL" id="KAG9221639.1"/>
    </source>
</evidence>
<evidence type="ECO:0000313" key="2">
    <source>
        <dbReference type="Proteomes" id="UP000824881"/>
    </source>
</evidence>
<gene>
    <name evidence="1" type="ORF">CCMSSC00406_0005552</name>
</gene>
<name>A0ACB7ITW7_PLECO</name>